<dbReference type="Gene3D" id="2.60.40.10">
    <property type="entry name" value="Immunoglobulins"/>
    <property type="match status" value="2"/>
</dbReference>
<dbReference type="GO" id="GO:0005975">
    <property type="term" value="P:carbohydrate metabolic process"/>
    <property type="evidence" value="ECO:0007669"/>
    <property type="project" value="UniProtKB-ARBA"/>
</dbReference>
<dbReference type="SUPFAM" id="SSF56300">
    <property type="entry name" value="Metallo-dependent phosphatases"/>
    <property type="match status" value="1"/>
</dbReference>
<sequence length="1773" mass="185027">MRRRRPLVCAALCAAVLAILAVTGPDGGPSALAQSPTAPVVTFAAPPSSESCPDCLLGGVTLRATAVASTGRTISNVVFAFRPQGDANGAWTQIGQPVRSDQANQPFDTTFPDRLNGLIELRAVATDSVGDQTTVVVRDVAVANDATSVVLDDPGTALRAHMTLRSTTPVSRSFPTEVSFQISPSGAEDWKQIALDTTMDDFDASFSVDFDATDLTGGRYDLRAVAKSTDEPDARFVSRPRRNLLLDREAPVSELQIPAGPLQGVVRLAATAQDGGGVASVRFEHSPAGADSWTAITSLGREPYATDFDTRILEDGTYDFRVVATDTAGNSAASPIAKNVAVSNPGRVAPGGRAVTNVVAPATNLQLLGTTNTGETWATGISTGPPAVVDGHQLDYTRRGNQLVLLRYTEAGGWRIQDVLRDADQPGHPDRDGAAYDVRSTDVRGQMTPSGEAWIVVFGDSASVFHRVPSRFDGQFRRDGAASTELAPLLSTPVNGLAPKQLQVGETTDGRDFGLLVVPNQEPPFKGEPGPDGGTIQVKSVLQYGALSDGTWRLKTLPRPRGYAARNADTLRLDFADLTGPGTGWVAVDVVNTANQAPIPPRIGRLSDSPWDPIVTGLDALDATGEFAVNPPAVTTTGLRAEAGGVWIGAATAGNPTRKIVAHYEDAARGVTRTWCDPLGRATNCGAPLGDAAVPDQMFQTARGPVGVSLQTNFIHTFEYGDWAKVAAPGFSPGAGRLLLGAPEDGWLAGSVAFGRVATARLPEPMATWPQANRSTLLSVALPPGSTGAVGESGALAVGLDGTALGYDASAGWQIQNTPARSHRLPVRAVAFNSPTTAFAVGGAGLILRWDGTSWTEDPQSTQITGSELQGLAFAPDGQGWAVGRFSTILHYDGKSWSPEEAPPEDDGLTISSVTVAGDDVFAISDGNLIKRGAGGRWQHVERTDLPDPSAARLPFDRDLRVVSGLPDGGVVAAGRSVVLVRQRSGGTFAYADQPISGIAVAASAFRDRDGVVRAFVSSAAPIPTGGGVVLGGDIGGFPAGDGVLLRQTADGWLDLSHSQPPTQTQNLTQLVGDGLIKPDPVLAVAASPDGEHAWAVGGYAGTRSAAGQGLDDILQARPAGWRTAHIWRYDSGRPTASPADVEVTVNPQVAAPNTVNFAYFSNVQCKFQCAGTQDAQPDVNLHAALEQIDEYAQQPGGPAFAVLGGNARGPVDLTAFQSGNAEKDFLRLPSLLQPLSHVPLFAVVGPRDHLVNRSDQLAPWAGAFAQAPAPFGSRPAPAGFTPVDSGAAVGAVHRYYAFDVNQNGSVMRAIVLDNSTALSDGPALDAAQSRWLDAQLEAVKSTNLPTVVFLSQPLNTSSNSDQFLLALRFIDAGVLAVVVPGDTNDNRPWPPEVALESRIPLISGATLGYQQAKNNGVAWYSIAVDVAKRTVSVQARPLVDSLALKPLIGLTVARSQTLAFEAVGRRPTGTLATTPIDPTFPGFDNYLNIPAPADCVTCVLPSYTFTSSDPTIGDFVLPSGLGSRLPELDNDGRPIPARSSGLFCAYNSGTTTVSVTVGSRRASLPVTVLAGGFGRPCGTVFREGVRPVVIVPSTRTVRSQGAPSGAGAPPPPPPGPSGESPPAKLPNFAVPFPAPLPPAAPERPAPPKPQPRVAPPQPAPPLVPAVFHPQPPPTVPNVPPVAVPPIPPNIQPIPPGGAASAQAAARRKEKAQKHASQSAFTTHQPGVPWFYGGVGAMTLLTLLLVAGGVRPDPRRRATPALAKVETRRRDRR</sequence>
<dbReference type="InterPro" id="IPR015943">
    <property type="entry name" value="WD40/YVTN_repeat-like_dom_sf"/>
</dbReference>
<keyword evidence="3" id="KW-0732">Signal</keyword>
<feature type="compositionally biased region" description="Pro residues" evidence="1">
    <location>
        <begin position="1633"/>
        <end position="1672"/>
    </location>
</feature>
<feature type="compositionally biased region" description="Low complexity" evidence="1">
    <location>
        <begin position="1618"/>
        <end position="1632"/>
    </location>
</feature>
<gene>
    <name evidence="4" type="ORF">OM076_26480</name>
</gene>
<feature type="signal peptide" evidence="3">
    <location>
        <begin position="1"/>
        <end position="21"/>
    </location>
</feature>
<protein>
    <submittedName>
        <fullName evidence="4">Uncharacterized protein</fullName>
    </submittedName>
</protein>
<feature type="region of interest" description="Disordered" evidence="1">
    <location>
        <begin position="1751"/>
        <end position="1773"/>
    </location>
</feature>
<evidence type="ECO:0000313" key="4">
    <source>
        <dbReference type="EMBL" id="MDA0163845.1"/>
    </source>
</evidence>
<evidence type="ECO:0000256" key="3">
    <source>
        <dbReference type="SAM" id="SignalP"/>
    </source>
</evidence>
<dbReference type="Gene3D" id="3.60.21.10">
    <property type="match status" value="1"/>
</dbReference>
<dbReference type="RefSeq" id="WP_270043093.1">
    <property type="nucleotide sequence ID" value="NZ_JAPDOD010000028.1"/>
</dbReference>
<feature type="transmembrane region" description="Helical" evidence="2">
    <location>
        <begin position="1730"/>
        <end position="1750"/>
    </location>
</feature>
<organism evidence="4 5">
    <name type="scientific">Solirubrobacter ginsenosidimutans</name>
    <dbReference type="NCBI Taxonomy" id="490573"/>
    <lineage>
        <taxon>Bacteria</taxon>
        <taxon>Bacillati</taxon>
        <taxon>Actinomycetota</taxon>
        <taxon>Thermoleophilia</taxon>
        <taxon>Solirubrobacterales</taxon>
        <taxon>Solirubrobacteraceae</taxon>
        <taxon>Solirubrobacter</taxon>
    </lineage>
</organism>
<dbReference type="Gene3D" id="2.130.10.10">
    <property type="entry name" value="YVTN repeat-like/Quinoprotein amine dehydrogenase"/>
    <property type="match status" value="1"/>
</dbReference>
<dbReference type="InterPro" id="IPR013783">
    <property type="entry name" value="Ig-like_fold"/>
</dbReference>
<feature type="region of interest" description="Disordered" evidence="1">
    <location>
        <begin position="1594"/>
        <end position="1672"/>
    </location>
</feature>
<feature type="region of interest" description="Disordered" evidence="1">
    <location>
        <begin position="1688"/>
        <end position="1727"/>
    </location>
</feature>
<evidence type="ECO:0000313" key="5">
    <source>
        <dbReference type="Proteomes" id="UP001149140"/>
    </source>
</evidence>
<keyword evidence="2" id="KW-1133">Transmembrane helix</keyword>
<dbReference type="InterPro" id="IPR011047">
    <property type="entry name" value="Quinoprotein_ADH-like_sf"/>
</dbReference>
<name>A0A9X3S1U6_9ACTN</name>
<dbReference type="Proteomes" id="UP001149140">
    <property type="component" value="Unassembled WGS sequence"/>
</dbReference>
<feature type="chain" id="PRO_5040996566" evidence="3">
    <location>
        <begin position="22"/>
        <end position="1773"/>
    </location>
</feature>
<dbReference type="InterPro" id="IPR029052">
    <property type="entry name" value="Metallo-depent_PP-like"/>
</dbReference>
<dbReference type="EMBL" id="JAPDOD010000028">
    <property type="protein sequence ID" value="MDA0163845.1"/>
    <property type="molecule type" value="Genomic_DNA"/>
</dbReference>
<comment type="caution">
    <text evidence="4">The sequence shown here is derived from an EMBL/GenBank/DDBJ whole genome shotgun (WGS) entry which is preliminary data.</text>
</comment>
<keyword evidence="5" id="KW-1185">Reference proteome</keyword>
<evidence type="ECO:0000256" key="1">
    <source>
        <dbReference type="SAM" id="MobiDB-lite"/>
    </source>
</evidence>
<dbReference type="SUPFAM" id="SSF50998">
    <property type="entry name" value="Quinoprotein alcohol dehydrogenase-like"/>
    <property type="match status" value="1"/>
</dbReference>
<evidence type="ECO:0000256" key="2">
    <source>
        <dbReference type="SAM" id="Phobius"/>
    </source>
</evidence>
<reference evidence="4" key="1">
    <citation type="submission" date="2022-10" db="EMBL/GenBank/DDBJ databases">
        <title>The WGS of Solirubrobacter ginsenosidimutans DSM 21036.</title>
        <authorList>
            <person name="Jiang Z."/>
        </authorList>
    </citation>
    <scope>NUCLEOTIDE SEQUENCE</scope>
    <source>
        <strain evidence="4">DSM 21036</strain>
    </source>
</reference>
<proteinExistence type="predicted"/>
<keyword evidence="2" id="KW-0812">Transmembrane</keyword>
<accession>A0A9X3S1U6</accession>
<keyword evidence="2" id="KW-0472">Membrane</keyword>